<evidence type="ECO:0000313" key="3">
    <source>
        <dbReference type="Proteomes" id="UP000295252"/>
    </source>
</evidence>
<sequence length="88" mass="9995">MSRGIWKWVRLKDRVAAATTASSSARRWKQSQSHPWQKQNNRGFVNCLHVGSYLKRRESLIGVQERYKWDRGGGGGGGGGSDDYHTFQ</sequence>
<reference evidence="3" key="1">
    <citation type="journal article" date="2014" name="Science">
        <title>The coffee genome provides insight into the convergent evolution of caffeine biosynthesis.</title>
        <authorList>
            <person name="Denoeud F."/>
            <person name="Carretero-Paulet L."/>
            <person name="Dereeper A."/>
            <person name="Droc G."/>
            <person name="Guyot R."/>
            <person name="Pietrella M."/>
            <person name="Zheng C."/>
            <person name="Alberti A."/>
            <person name="Anthony F."/>
            <person name="Aprea G."/>
            <person name="Aury J.M."/>
            <person name="Bento P."/>
            <person name="Bernard M."/>
            <person name="Bocs S."/>
            <person name="Campa C."/>
            <person name="Cenci A."/>
            <person name="Combes M.C."/>
            <person name="Crouzillat D."/>
            <person name="Da Silva C."/>
            <person name="Daddiego L."/>
            <person name="De Bellis F."/>
            <person name="Dussert S."/>
            <person name="Garsmeur O."/>
            <person name="Gayraud T."/>
            <person name="Guignon V."/>
            <person name="Jahn K."/>
            <person name="Jamilloux V."/>
            <person name="Joet T."/>
            <person name="Labadie K."/>
            <person name="Lan T."/>
            <person name="Leclercq J."/>
            <person name="Lepelley M."/>
            <person name="Leroy T."/>
            <person name="Li L.T."/>
            <person name="Librado P."/>
            <person name="Lopez L."/>
            <person name="Munoz A."/>
            <person name="Noel B."/>
            <person name="Pallavicini A."/>
            <person name="Perrotta G."/>
            <person name="Poncet V."/>
            <person name="Pot D."/>
            <person name="Priyono X."/>
            <person name="Rigoreau M."/>
            <person name="Rouard M."/>
            <person name="Rozas J."/>
            <person name="Tranchant-Dubreuil C."/>
            <person name="VanBuren R."/>
            <person name="Zhang Q."/>
            <person name="Andrade A.C."/>
            <person name="Argout X."/>
            <person name="Bertrand B."/>
            <person name="de Kochko A."/>
            <person name="Graziosi G."/>
            <person name="Henry R.J."/>
            <person name="Jayarama X."/>
            <person name="Ming R."/>
            <person name="Nagai C."/>
            <person name="Rounsley S."/>
            <person name="Sankoff D."/>
            <person name="Giuliano G."/>
            <person name="Albert V.A."/>
            <person name="Wincker P."/>
            <person name="Lashermes P."/>
        </authorList>
    </citation>
    <scope>NUCLEOTIDE SEQUENCE [LARGE SCALE GENOMIC DNA]</scope>
    <source>
        <strain evidence="3">cv. DH200-94</strain>
    </source>
</reference>
<dbReference type="AlphaFoldDB" id="A0A068USM1"/>
<dbReference type="Gramene" id="CDP11545">
    <property type="protein sequence ID" value="CDP11545"/>
    <property type="gene ID" value="GSCOC_T00033847001"/>
</dbReference>
<organism evidence="2 3">
    <name type="scientific">Coffea canephora</name>
    <name type="common">Robusta coffee</name>
    <dbReference type="NCBI Taxonomy" id="49390"/>
    <lineage>
        <taxon>Eukaryota</taxon>
        <taxon>Viridiplantae</taxon>
        <taxon>Streptophyta</taxon>
        <taxon>Embryophyta</taxon>
        <taxon>Tracheophyta</taxon>
        <taxon>Spermatophyta</taxon>
        <taxon>Magnoliopsida</taxon>
        <taxon>eudicotyledons</taxon>
        <taxon>Gunneridae</taxon>
        <taxon>Pentapetalae</taxon>
        <taxon>asterids</taxon>
        <taxon>lamiids</taxon>
        <taxon>Gentianales</taxon>
        <taxon>Rubiaceae</taxon>
        <taxon>Ixoroideae</taxon>
        <taxon>Gardenieae complex</taxon>
        <taxon>Bertiereae - Coffeeae clade</taxon>
        <taxon>Coffeeae</taxon>
        <taxon>Coffea</taxon>
    </lineage>
</organism>
<dbReference type="EMBL" id="HG739139">
    <property type="protein sequence ID" value="CDP11545.1"/>
    <property type="molecule type" value="Genomic_DNA"/>
</dbReference>
<dbReference type="PhylomeDB" id="A0A068USM1"/>
<dbReference type="InParanoid" id="A0A068USM1"/>
<dbReference type="Proteomes" id="UP000295252">
    <property type="component" value="Chromosome II"/>
</dbReference>
<gene>
    <name evidence="2" type="ORF">GSCOC_T00033847001</name>
</gene>
<accession>A0A068USM1</accession>
<protein>
    <submittedName>
        <fullName evidence="2">Uncharacterized protein</fullName>
    </submittedName>
</protein>
<feature type="region of interest" description="Disordered" evidence="1">
    <location>
        <begin position="68"/>
        <end position="88"/>
    </location>
</feature>
<feature type="compositionally biased region" description="Gly residues" evidence="1">
    <location>
        <begin position="72"/>
        <end position="81"/>
    </location>
</feature>
<evidence type="ECO:0000313" key="2">
    <source>
        <dbReference type="EMBL" id="CDP11545.1"/>
    </source>
</evidence>
<name>A0A068USM1_COFCA</name>
<proteinExistence type="predicted"/>
<feature type="compositionally biased region" description="Polar residues" evidence="1">
    <location>
        <begin position="30"/>
        <end position="39"/>
    </location>
</feature>
<feature type="region of interest" description="Disordered" evidence="1">
    <location>
        <begin position="20"/>
        <end position="39"/>
    </location>
</feature>
<keyword evidence="3" id="KW-1185">Reference proteome</keyword>
<evidence type="ECO:0000256" key="1">
    <source>
        <dbReference type="SAM" id="MobiDB-lite"/>
    </source>
</evidence>